<evidence type="ECO:0000313" key="2">
    <source>
        <dbReference type="Proteomes" id="UP001164803"/>
    </source>
</evidence>
<keyword evidence="2" id="KW-1185">Reference proteome</keyword>
<protein>
    <submittedName>
        <fullName evidence="1">Uncharacterized protein</fullName>
    </submittedName>
</protein>
<dbReference type="EMBL" id="CP104064">
    <property type="protein sequence ID" value="WAH35938.1"/>
    <property type="molecule type" value="Genomic_DNA"/>
</dbReference>
<name>A0ABY6Z040_9BACL</name>
<dbReference type="Proteomes" id="UP001164803">
    <property type="component" value="Chromosome"/>
</dbReference>
<sequence length="355" mass="35578">MQQFGNQSFGGFNAMNQGFGGASQMGQQYGNSTFGQFGTDPQVVRQHIQEDLQSAFGGQQMGGMAVRQGSVNGAAMQQAISSVPAQVRGQQGQQLGYGAQAQFGQQFGNSTLGQFGTNPQQVRQHIQEDLQNAAFGGSQGQGAGMGMGMGMGAQGAGMSMGGQGAGMGMGGQAGAFGGNTLGQFGTNPQQVRQHIQEDLQNAAFGGSQGQGAGMMGMGAQGAGMGMDGQAGAFGGNTLGQFGTNPQQVRQHIQEDLQTAAFGGNQGQSAGMMGMGGQGAGMMGMGGQGAGMMGMGAQGAAMGMGSQAGAFGGTLGQFGTNPQQVRQHIQEDLSNAAFGGNQGAMSSGFYGANNFQ</sequence>
<proteinExistence type="predicted"/>
<gene>
    <name evidence="1" type="ORF">NZD86_16935</name>
</gene>
<dbReference type="RefSeq" id="WP_268043230.1">
    <property type="nucleotide sequence ID" value="NZ_CP104064.1"/>
</dbReference>
<reference evidence="1" key="1">
    <citation type="submission" date="2022-08" db="EMBL/GenBank/DDBJ databases">
        <title>Alicyclobacillus dauci DSM2870, complete genome.</title>
        <authorList>
            <person name="Wang Q."/>
            <person name="Cai R."/>
            <person name="Wang Z."/>
        </authorList>
    </citation>
    <scope>NUCLEOTIDE SEQUENCE</scope>
    <source>
        <strain evidence="1">DSM 28700</strain>
    </source>
</reference>
<accession>A0ABY6Z040</accession>
<evidence type="ECO:0000313" key="1">
    <source>
        <dbReference type="EMBL" id="WAH35938.1"/>
    </source>
</evidence>
<organism evidence="1 2">
    <name type="scientific">Alicyclobacillus dauci</name>
    <dbReference type="NCBI Taxonomy" id="1475485"/>
    <lineage>
        <taxon>Bacteria</taxon>
        <taxon>Bacillati</taxon>
        <taxon>Bacillota</taxon>
        <taxon>Bacilli</taxon>
        <taxon>Bacillales</taxon>
        <taxon>Alicyclobacillaceae</taxon>
        <taxon>Alicyclobacillus</taxon>
    </lineage>
</organism>